<sequence>MNVGFQHGANSLGNKGFSLLFLVNEFVGSFSYLQFYTIASGLSMEKIEGGCFAQVCAGDFERQVELQGGNRHRARERGR</sequence>
<reference evidence="1 2" key="1">
    <citation type="submission" date="2013-06" db="EMBL/GenBank/DDBJ databases">
        <title>Complete genome sequence of Paenibacillus mucilaginosus K02.</title>
        <authorList>
            <person name="Xiao B."/>
            <person name="Sun L."/>
            <person name="Xiao L."/>
            <person name="Lian B."/>
        </authorList>
    </citation>
    <scope>NUCLEOTIDE SEQUENCE [LARGE SCALE GENOMIC DNA]</scope>
    <source>
        <strain evidence="1 2">K02</strain>
    </source>
</reference>
<evidence type="ECO:0000313" key="1">
    <source>
        <dbReference type="EMBL" id="AFH65186.1"/>
    </source>
</evidence>
<organism evidence="1 2">
    <name type="scientific">Paenibacillus mucilaginosus K02</name>
    <dbReference type="NCBI Taxonomy" id="997761"/>
    <lineage>
        <taxon>Bacteria</taxon>
        <taxon>Bacillati</taxon>
        <taxon>Bacillota</taxon>
        <taxon>Bacilli</taxon>
        <taxon>Bacillales</taxon>
        <taxon>Paenibacillaceae</taxon>
        <taxon>Paenibacillus</taxon>
    </lineage>
</organism>
<dbReference type="KEGG" id="pmw:B2K_31510"/>
<dbReference type="AlphaFoldDB" id="I0BS39"/>
<accession>I0BS39</accession>
<evidence type="ECO:0000313" key="2">
    <source>
        <dbReference type="Proteomes" id="UP000007392"/>
    </source>
</evidence>
<dbReference type="Proteomes" id="UP000007392">
    <property type="component" value="Chromosome"/>
</dbReference>
<protein>
    <submittedName>
        <fullName evidence="1">Uncharacterized protein</fullName>
    </submittedName>
</protein>
<dbReference type="EMBL" id="CP003422">
    <property type="protein sequence ID" value="AFH65186.1"/>
    <property type="molecule type" value="Genomic_DNA"/>
</dbReference>
<name>I0BS39_9BACL</name>
<dbReference type="HOGENOM" id="CLU_2602703_0_0_9"/>
<gene>
    <name evidence="1" type="ORF">B2K_31510</name>
</gene>
<proteinExistence type="predicted"/>